<gene>
    <name evidence="3" type="ordered locus">Kkor_0928</name>
</gene>
<sequence>MTYQVLLLSNMYPSSEKPYAGVYVKNLYEGLCKLNEPEVHYHLLAMPRQYTSKIGSVIKYTKFLFGSLKYLFRKYQVVHIHFFYPLIIWGAVYKLFHPRSKLVVTCHGTDINGHFSGGLSQYFARSLSRSLDYLIAVGEELKKTAEQKLARTVDSVWPAGIDERTFYSSSQPEAKQYDFIFVGSFTVLKGVSELIAALKNIEEPLKLCFVGSGPLLSDIMTLSDKHDLTIKENLPQSEIAALYKQAKFLVLPSKSEAFGLVVSEAMYCGVPAIVSAVGGLKMQVEEGRNGFFFKGVTVSSIQERLEEAMLIFEGDYKRLAECARHSNKQFSLAKVVAEHKQLYRRLLDESKT</sequence>
<evidence type="ECO:0000313" key="4">
    <source>
        <dbReference type="Proteomes" id="UP000001231"/>
    </source>
</evidence>
<dbReference type="GO" id="GO:0016757">
    <property type="term" value="F:glycosyltransferase activity"/>
    <property type="evidence" value="ECO:0007669"/>
    <property type="project" value="InterPro"/>
</dbReference>
<dbReference type="SUPFAM" id="SSF53756">
    <property type="entry name" value="UDP-Glycosyltransferase/glycogen phosphorylase"/>
    <property type="match status" value="1"/>
</dbReference>
<dbReference type="KEGG" id="kko:Kkor_0928"/>
<dbReference type="Pfam" id="PF00534">
    <property type="entry name" value="Glycos_transf_1"/>
    <property type="match status" value="1"/>
</dbReference>
<dbReference type="Proteomes" id="UP000001231">
    <property type="component" value="Chromosome"/>
</dbReference>
<dbReference type="Pfam" id="PF13439">
    <property type="entry name" value="Glyco_transf_4"/>
    <property type="match status" value="1"/>
</dbReference>
<dbReference type="CAZy" id="GT4">
    <property type="family name" value="Glycosyltransferase Family 4"/>
</dbReference>
<dbReference type="HOGENOM" id="CLU_009583_2_4_6"/>
<evidence type="ECO:0000313" key="3">
    <source>
        <dbReference type="EMBL" id="ACV26348.1"/>
    </source>
</evidence>
<feature type="domain" description="Glycosyltransferase subfamily 4-like N-terminal" evidence="2">
    <location>
        <begin position="42"/>
        <end position="163"/>
    </location>
</feature>
<dbReference type="eggNOG" id="COG0438">
    <property type="taxonomic scope" value="Bacteria"/>
</dbReference>
<dbReference type="InterPro" id="IPR001296">
    <property type="entry name" value="Glyco_trans_1"/>
</dbReference>
<dbReference type="InterPro" id="IPR028098">
    <property type="entry name" value="Glyco_trans_4-like_N"/>
</dbReference>
<organism evidence="3 4">
    <name type="scientific">Kangiella koreensis (strain DSM 16069 / JCM 12317 / KCTC 12182 / SW-125)</name>
    <dbReference type="NCBI Taxonomy" id="523791"/>
    <lineage>
        <taxon>Bacteria</taxon>
        <taxon>Pseudomonadati</taxon>
        <taxon>Pseudomonadota</taxon>
        <taxon>Gammaproteobacteria</taxon>
        <taxon>Kangiellales</taxon>
        <taxon>Kangiellaceae</taxon>
        <taxon>Kangiella</taxon>
    </lineage>
</organism>
<dbReference type="InParanoid" id="C7RAQ6"/>
<evidence type="ECO:0000259" key="2">
    <source>
        <dbReference type="Pfam" id="PF13439"/>
    </source>
</evidence>
<evidence type="ECO:0000259" key="1">
    <source>
        <dbReference type="Pfam" id="PF00534"/>
    </source>
</evidence>
<name>C7RAQ6_KANKD</name>
<reference evidence="3 4" key="1">
    <citation type="journal article" date="2009" name="Stand. Genomic Sci.">
        <title>Complete genome sequence of Kangiella koreensis type strain (SW-125).</title>
        <authorList>
            <person name="Han C."/>
            <person name="Sikorski J."/>
            <person name="Lapidus A."/>
            <person name="Nolan M."/>
            <person name="Glavina Del Rio T."/>
            <person name="Tice H."/>
            <person name="Cheng J.F."/>
            <person name="Lucas S."/>
            <person name="Chen F."/>
            <person name="Copeland A."/>
            <person name="Ivanova N."/>
            <person name="Mavromatis K."/>
            <person name="Ovchinnikova G."/>
            <person name="Pati A."/>
            <person name="Bruce D."/>
            <person name="Goodwin L."/>
            <person name="Pitluck S."/>
            <person name="Chen A."/>
            <person name="Palaniappan K."/>
            <person name="Land M."/>
            <person name="Hauser L."/>
            <person name="Chang Y.J."/>
            <person name="Jeffries C.D."/>
            <person name="Chain P."/>
            <person name="Saunders E."/>
            <person name="Brettin T."/>
            <person name="Goker M."/>
            <person name="Tindall B.J."/>
            <person name="Bristow J."/>
            <person name="Eisen J.A."/>
            <person name="Markowitz V."/>
            <person name="Hugenholtz P."/>
            <person name="Kyrpides N.C."/>
            <person name="Klenk H.P."/>
            <person name="Detter J.C."/>
        </authorList>
    </citation>
    <scope>NUCLEOTIDE SEQUENCE [LARGE SCALE GENOMIC DNA]</scope>
    <source>
        <strain evidence="4">DSM 16069 / KCTC 12182 / SW-125</strain>
    </source>
</reference>
<dbReference type="InterPro" id="IPR050194">
    <property type="entry name" value="Glycosyltransferase_grp1"/>
</dbReference>
<protein>
    <submittedName>
        <fullName evidence="3">Glycosyl transferase group 1</fullName>
    </submittedName>
</protein>
<dbReference type="CDD" id="cd03801">
    <property type="entry name" value="GT4_PimA-like"/>
    <property type="match status" value="1"/>
</dbReference>
<dbReference type="PANTHER" id="PTHR45947:SF3">
    <property type="entry name" value="SULFOQUINOVOSYL TRANSFERASE SQD2"/>
    <property type="match status" value="1"/>
</dbReference>
<dbReference type="OrthoDB" id="9792269at2"/>
<accession>C7RAQ6</accession>
<dbReference type="AlphaFoldDB" id="C7RAQ6"/>
<dbReference type="PANTHER" id="PTHR45947">
    <property type="entry name" value="SULFOQUINOVOSYL TRANSFERASE SQD2"/>
    <property type="match status" value="1"/>
</dbReference>
<dbReference type="RefSeq" id="WP_012800862.1">
    <property type="nucleotide sequence ID" value="NC_013166.1"/>
</dbReference>
<dbReference type="EMBL" id="CP001707">
    <property type="protein sequence ID" value="ACV26348.1"/>
    <property type="molecule type" value="Genomic_DNA"/>
</dbReference>
<dbReference type="STRING" id="523791.Kkor_0928"/>
<feature type="domain" description="Glycosyl transferase family 1" evidence="1">
    <location>
        <begin position="170"/>
        <end position="310"/>
    </location>
</feature>
<dbReference type="Gene3D" id="3.40.50.2000">
    <property type="entry name" value="Glycogen Phosphorylase B"/>
    <property type="match status" value="2"/>
</dbReference>
<keyword evidence="4" id="KW-1185">Reference proteome</keyword>
<proteinExistence type="predicted"/>
<keyword evidence="3" id="KW-0808">Transferase</keyword>